<gene>
    <name evidence="2" type="ORF">BJI46_13550</name>
</gene>
<organism evidence="2 3">
    <name type="scientific">Acinetobacter qingfengensis</name>
    <dbReference type="NCBI Taxonomy" id="1262585"/>
    <lineage>
        <taxon>Bacteria</taxon>
        <taxon>Pseudomonadati</taxon>
        <taxon>Pseudomonadota</taxon>
        <taxon>Gammaproteobacteria</taxon>
        <taxon>Moraxellales</taxon>
        <taxon>Moraxellaceae</taxon>
        <taxon>Acinetobacter</taxon>
    </lineage>
</organism>
<dbReference type="STRING" id="1262585.BJI46_13550"/>
<dbReference type="EMBL" id="MKKK01000033">
    <property type="protein sequence ID" value="OEY94554.1"/>
    <property type="molecule type" value="Genomic_DNA"/>
</dbReference>
<reference evidence="2 3" key="1">
    <citation type="submission" date="2016-09" db="EMBL/GenBank/DDBJ databases">
        <authorList>
            <person name="Capua I."/>
            <person name="De Benedictis P."/>
            <person name="Joannis T."/>
            <person name="Lombin L.H."/>
            <person name="Cattoli G."/>
        </authorList>
    </citation>
    <scope>NUCLEOTIDE SEQUENCE [LARGE SCALE GENOMIC DNA]</scope>
    <source>
        <strain evidence="2 3">ANC 4671</strain>
    </source>
</reference>
<evidence type="ECO:0000313" key="2">
    <source>
        <dbReference type="EMBL" id="OEY94554.1"/>
    </source>
</evidence>
<keyword evidence="2" id="KW-0378">Hydrolase</keyword>
<dbReference type="InterPro" id="IPR000073">
    <property type="entry name" value="AB_hydrolase_1"/>
</dbReference>
<protein>
    <submittedName>
        <fullName evidence="2">Alpha/beta hydrolase</fullName>
    </submittedName>
</protein>
<sequence>MNKQSPHLVFIPGFMLNESLWDDMLEYFPEHWNIHKASLEQGHSIEEIVENIVKNAPKKFILIGFSLGGYIARFLINQYPERVSALILIASSIRHDTEEQKNQKIQAINAMSKKNFKGLSGVAISQTLHPSNSQNHYLIQRIQKMGDKMGYETFVTLSLLERTFEQHHVIKCPTLIIYGAQDRLRCKEQAIELMNMIPQSDLERIESTGHIIPLEQPEKLAITINDWLNKHGIVE</sequence>
<keyword evidence="3" id="KW-1185">Reference proteome</keyword>
<dbReference type="PRINTS" id="PR00111">
    <property type="entry name" value="ABHYDROLASE"/>
</dbReference>
<dbReference type="SUPFAM" id="SSF53474">
    <property type="entry name" value="alpha/beta-Hydrolases"/>
    <property type="match status" value="1"/>
</dbReference>
<dbReference type="Proteomes" id="UP000185895">
    <property type="component" value="Unassembled WGS sequence"/>
</dbReference>
<dbReference type="PANTHER" id="PTHR43798">
    <property type="entry name" value="MONOACYLGLYCEROL LIPASE"/>
    <property type="match status" value="1"/>
</dbReference>
<dbReference type="Pfam" id="PF12146">
    <property type="entry name" value="Hydrolase_4"/>
    <property type="match status" value="1"/>
</dbReference>
<dbReference type="OrthoDB" id="2086224at2"/>
<dbReference type="GO" id="GO:0016787">
    <property type="term" value="F:hydrolase activity"/>
    <property type="evidence" value="ECO:0007669"/>
    <property type="project" value="UniProtKB-KW"/>
</dbReference>
<proteinExistence type="predicted"/>
<name>A0A1E7R5F0_9GAMM</name>
<dbReference type="InterPro" id="IPR029058">
    <property type="entry name" value="AB_hydrolase_fold"/>
</dbReference>
<dbReference type="Gene3D" id="3.40.50.1820">
    <property type="entry name" value="alpha/beta hydrolase"/>
    <property type="match status" value="1"/>
</dbReference>
<feature type="domain" description="Serine aminopeptidase S33" evidence="1">
    <location>
        <begin position="46"/>
        <end position="208"/>
    </location>
</feature>
<dbReference type="InterPro" id="IPR022742">
    <property type="entry name" value="Hydrolase_4"/>
</dbReference>
<accession>A0A1E7R5F0</accession>
<dbReference type="RefSeq" id="WP_070070159.1">
    <property type="nucleotide sequence ID" value="NZ_MKKK01000033.1"/>
</dbReference>
<comment type="caution">
    <text evidence="2">The sequence shown here is derived from an EMBL/GenBank/DDBJ whole genome shotgun (WGS) entry which is preliminary data.</text>
</comment>
<dbReference type="InterPro" id="IPR050266">
    <property type="entry name" value="AB_hydrolase_sf"/>
</dbReference>
<evidence type="ECO:0000259" key="1">
    <source>
        <dbReference type="Pfam" id="PF12146"/>
    </source>
</evidence>
<dbReference type="AlphaFoldDB" id="A0A1E7R5F0"/>
<evidence type="ECO:0000313" key="3">
    <source>
        <dbReference type="Proteomes" id="UP000185895"/>
    </source>
</evidence>